<dbReference type="EMBL" id="VCQV01000025">
    <property type="protein sequence ID" value="TWP34694.1"/>
    <property type="molecule type" value="Genomic_DNA"/>
</dbReference>
<organism evidence="3 4">
    <name type="scientific">Leekyejoonella antrihumi</name>
    <dbReference type="NCBI Taxonomy" id="1660198"/>
    <lineage>
        <taxon>Bacteria</taxon>
        <taxon>Bacillati</taxon>
        <taxon>Actinomycetota</taxon>
        <taxon>Actinomycetes</taxon>
        <taxon>Micrococcales</taxon>
        <taxon>Dermacoccaceae</taxon>
        <taxon>Leekyejoonella</taxon>
    </lineage>
</organism>
<dbReference type="Proteomes" id="UP000320244">
    <property type="component" value="Unassembled WGS sequence"/>
</dbReference>
<evidence type="ECO:0000256" key="2">
    <source>
        <dbReference type="SAM" id="Phobius"/>
    </source>
</evidence>
<keyword evidence="2" id="KW-1133">Transmembrane helix</keyword>
<accession>A0A563DYD5</accession>
<keyword evidence="2" id="KW-0472">Membrane</keyword>
<keyword evidence="2" id="KW-0812">Transmembrane</keyword>
<reference evidence="3 4" key="1">
    <citation type="submission" date="2019-05" db="EMBL/GenBank/DDBJ databases">
        <authorList>
            <person name="Lee S.D."/>
        </authorList>
    </citation>
    <scope>NUCLEOTIDE SEQUENCE [LARGE SCALE GENOMIC DNA]</scope>
    <source>
        <strain evidence="3 4">C5-26</strain>
    </source>
</reference>
<dbReference type="AlphaFoldDB" id="A0A563DYD5"/>
<name>A0A563DYD5_9MICO</name>
<feature type="compositionally biased region" description="Basic and acidic residues" evidence="1">
    <location>
        <begin position="65"/>
        <end position="74"/>
    </location>
</feature>
<comment type="caution">
    <text evidence="3">The sequence shown here is derived from an EMBL/GenBank/DDBJ whole genome shotgun (WGS) entry which is preliminary data.</text>
</comment>
<evidence type="ECO:0000313" key="3">
    <source>
        <dbReference type="EMBL" id="TWP34694.1"/>
    </source>
</evidence>
<feature type="region of interest" description="Disordered" evidence="1">
    <location>
        <begin position="65"/>
        <end position="87"/>
    </location>
</feature>
<dbReference type="InterPro" id="IPR025323">
    <property type="entry name" value="DUF4229"/>
</dbReference>
<protein>
    <submittedName>
        <fullName evidence="3">DUF4229 domain-containing protein</fullName>
    </submittedName>
</protein>
<feature type="transmembrane region" description="Helical" evidence="2">
    <location>
        <begin position="5"/>
        <end position="21"/>
    </location>
</feature>
<feature type="transmembrane region" description="Helical" evidence="2">
    <location>
        <begin position="27"/>
        <end position="45"/>
    </location>
</feature>
<reference evidence="3 4" key="2">
    <citation type="submission" date="2019-08" db="EMBL/GenBank/DDBJ databases">
        <title>Jejuicoccus antrihumi gen. nov., sp. nov., a new member of the family Dermacoccaceae isolated from a cave.</title>
        <authorList>
            <person name="Schumann P."/>
            <person name="Kim I.S."/>
        </authorList>
    </citation>
    <scope>NUCLEOTIDE SEQUENCE [LARGE SCALE GENOMIC DNA]</scope>
    <source>
        <strain evidence="3 4">C5-26</strain>
    </source>
</reference>
<keyword evidence="4" id="KW-1185">Reference proteome</keyword>
<gene>
    <name evidence="3" type="ORF">FGL98_16405</name>
</gene>
<dbReference type="RefSeq" id="WP_146318417.1">
    <property type="nucleotide sequence ID" value="NZ_VCQV01000025.1"/>
</dbReference>
<dbReference type="Pfam" id="PF14012">
    <property type="entry name" value="DUF4229"/>
    <property type="match status" value="1"/>
</dbReference>
<evidence type="ECO:0000256" key="1">
    <source>
        <dbReference type="SAM" id="MobiDB-lite"/>
    </source>
</evidence>
<proteinExistence type="predicted"/>
<evidence type="ECO:0000313" key="4">
    <source>
        <dbReference type="Proteomes" id="UP000320244"/>
    </source>
</evidence>
<sequence length="87" mass="10064">MIQYSFYRIFIFIIVFLGLWVAGLRSWLLLIAAAAISAVLSLVFLNRPREKFAAQIEHKVEERRLKSGREYRSAEEDEDDEVDGKSA</sequence>
<feature type="compositionally biased region" description="Acidic residues" evidence="1">
    <location>
        <begin position="75"/>
        <end position="87"/>
    </location>
</feature>
<dbReference type="OrthoDB" id="5149428at2"/>